<dbReference type="EMBL" id="FXWG01000002">
    <property type="protein sequence ID" value="SMQ69760.1"/>
    <property type="molecule type" value="Genomic_DNA"/>
</dbReference>
<feature type="transmembrane region" description="Helical" evidence="1">
    <location>
        <begin position="95"/>
        <end position="115"/>
    </location>
</feature>
<gene>
    <name evidence="2" type="ORF">SAMN06297468_1946</name>
</gene>
<dbReference type="RefSeq" id="WP_086437800.1">
    <property type="nucleotide sequence ID" value="NZ_FXWG01000002.1"/>
</dbReference>
<organism evidence="2 3">
    <name type="scientific">Altererythrobacter xiamenensis</name>
    <dbReference type="NCBI Taxonomy" id="1316679"/>
    <lineage>
        <taxon>Bacteria</taxon>
        <taxon>Pseudomonadati</taxon>
        <taxon>Pseudomonadota</taxon>
        <taxon>Alphaproteobacteria</taxon>
        <taxon>Sphingomonadales</taxon>
        <taxon>Erythrobacteraceae</taxon>
        <taxon>Altererythrobacter</taxon>
    </lineage>
</organism>
<evidence type="ECO:0000313" key="2">
    <source>
        <dbReference type="EMBL" id="SMQ69760.1"/>
    </source>
</evidence>
<feature type="transmembrane region" description="Helical" evidence="1">
    <location>
        <begin position="12"/>
        <end position="33"/>
    </location>
</feature>
<accession>A0A1Y6F8T1</accession>
<feature type="transmembrane region" description="Helical" evidence="1">
    <location>
        <begin position="39"/>
        <end position="58"/>
    </location>
</feature>
<keyword evidence="1" id="KW-0812">Transmembrane</keyword>
<keyword evidence="1" id="KW-1133">Transmembrane helix</keyword>
<dbReference type="OrthoDB" id="7619493at2"/>
<reference evidence="3" key="1">
    <citation type="submission" date="2017-04" db="EMBL/GenBank/DDBJ databases">
        <authorList>
            <person name="Varghese N."/>
            <person name="Submissions S."/>
        </authorList>
    </citation>
    <scope>NUCLEOTIDE SEQUENCE [LARGE SCALE GENOMIC DNA]</scope>
</reference>
<evidence type="ECO:0008006" key="4">
    <source>
        <dbReference type="Google" id="ProtNLM"/>
    </source>
</evidence>
<protein>
    <recommendedName>
        <fullName evidence="4">SPW repeat-containing protein</fullName>
    </recommendedName>
</protein>
<evidence type="ECO:0000256" key="1">
    <source>
        <dbReference type="SAM" id="Phobius"/>
    </source>
</evidence>
<evidence type="ECO:0000313" key="3">
    <source>
        <dbReference type="Proteomes" id="UP000194420"/>
    </source>
</evidence>
<proteinExistence type="predicted"/>
<sequence>MSSAQYGEVSVIWRRFFWVAAIFNFVIGLAGMLTPEATIDARIIGLLVFAFGLIYFLVARDPLRFAPVLWAGVLGKVGVVALLGPDAFRASGDPIIAGVLIGDALFALGFLAFLFTREDAHSGALSE</sequence>
<name>A0A1Y6F8T1_9SPHN</name>
<keyword evidence="1" id="KW-0472">Membrane</keyword>
<keyword evidence="3" id="KW-1185">Reference proteome</keyword>
<dbReference type="AlphaFoldDB" id="A0A1Y6F8T1"/>
<feature type="transmembrane region" description="Helical" evidence="1">
    <location>
        <begin position="65"/>
        <end position="83"/>
    </location>
</feature>
<dbReference type="Proteomes" id="UP000194420">
    <property type="component" value="Unassembled WGS sequence"/>
</dbReference>